<keyword evidence="3 6" id="KW-0274">FAD</keyword>
<dbReference type="Pfam" id="PF00743">
    <property type="entry name" value="FMO-like"/>
    <property type="match status" value="1"/>
</dbReference>
<dbReference type="PIRSF" id="PIRSF000332">
    <property type="entry name" value="FMO"/>
    <property type="match status" value="1"/>
</dbReference>
<dbReference type="GO" id="GO:0050660">
    <property type="term" value="F:flavin adenine dinucleotide binding"/>
    <property type="evidence" value="ECO:0007669"/>
    <property type="project" value="InterPro"/>
</dbReference>
<accession>A0AAF0XK36</accession>
<dbReference type="PROSITE" id="PS51257">
    <property type="entry name" value="PROKAR_LIPOPROTEIN"/>
    <property type="match status" value="1"/>
</dbReference>
<evidence type="ECO:0000256" key="3">
    <source>
        <dbReference type="ARBA" id="ARBA00022827"/>
    </source>
</evidence>
<dbReference type="InterPro" id="IPR036188">
    <property type="entry name" value="FAD/NAD-bd_sf"/>
</dbReference>
<dbReference type="SUPFAM" id="SSF51905">
    <property type="entry name" value="FAD/NAD(P)-binding domain"/>
    <property type="match status" value="2"/>
</dbReference>
<evidence type="ECO:0000256" key="6">
    <source>
        <dbReference type="RuleBase" id="RU361177"/>
    </source>
</evidence>
<comment type="similarity">
    <text evidence="1 6">Belongs to the FMO family.</text>
</comment>
<evidence type="ECO:0000256" key="5">
    <source>
        <dbReference type="ARBA" id="ARBA00023002"/>
    </source>
</evidence>
<evidence type="ECO:0000256" key="4">
    <source>
        <dbReference type="ARBA" id="ARBA00022857"/>
    </source>
</evidence>
<dbReference type="FunFam" id="3.50.50.60:FF:000440">
    <property type="entry name" value="Flavin-containing monooxygenase"/>
    <property type="match status" value="1"/>
</dbReference>
<evidence type="ECO:0000256" key="1">
    <source>
        <dbReference type="ARBA" id="ARBA00009183"/>
    </source>
</evidence>
<organism evidence="7 8">
    <name type="scientific">Daucus carota subsp. sativus</name>
    <name type="common">Carrot</name>
    <dbReference type="NCBI Taxonomy" id="79200"/>
    <lineage>
        <taxon>Eukaryota</taxon>
        <taxon>Viridiplantae</taxon>
        <taxon>Streptophyta</taxon>
        <taxon>Embryophyta</taxon>
        <taxon>Tracheophyta</taxon>
        <taxon>Spermatophyta</taxon>
        <taxon>Magnoliopsida</taxon>
        <taxon>eudicotyledons</taxon>
        <taxon>Gunneridae</taxon>
        <taxon>Pentapetalae</taxon>
        <taxon>asterids</taxon>
        <taxon>campanulids</taxon>
        <taxon>Apiales</taxon>
        <taxon>Apiaceae</taxon>
        <taxon>Apioideae</taxon>
        <taxon>Scandiceae</taxon>
        <taxon>Daucinae</taxon>
        <taxon>Daucus</taxon>
        <taxon>Daucus sect. Daucus</taxon>
    </lineage>
</organism>
<dbReference type="FunFam" id="3.50.50.60:FF:000403">
    <property type="entry name" value="Flavin-containing monooxygenase"/>
    <property type="match status" value="1"/>
</dbReference>
<dbReference type="GO" id="GO:0004499">
    <property type="term" value="F:N,N-dimethylaniline monooxygenase activity"/>
    <property type="evidence" value="ECO:0007669"/>
    <property type="project" value="InterPro"/>
</dbReference>
<keyword evidence="2 6" id="KW-0285">Flavoprotein</keyword>
<reference evidence="7" key="1">
    <citation type="journal article" date="2016" name="Nat. Genet.">
        <title>A high-quality carrot genome assembly provides new insights into carotenoid accumulation and asterid genome evolution.</title>
        <authorList>
            <person name="Iorizzo M."/>
            <person name="Ellison S."/>
            <person name="Senalik D."/>
            <person name="Zeng P."/>
            <person name="Satapoomin P."/>
            <person name="Huang J."/>
            <person name="Bowman M."/>
            <person name="Iovene M."/>
            <person name="Sanseverino W."/>
            <person name="Cavagnaro P."/>
            <person name="Yildiz M."/>
            <person name="Macko-Podgorni A."/>
            <person name="Moranska E."/>
            <person name="Grzebelus E."/>
            <person name="Grzebelus D."/>
            <person name="Ashrafi H."/>
            <person name="Zheng Z."/>
            <person name="Cheng S."/>
            <person name="Spooner D."/>
            <person name="Van Deynze A."/>
            <person name="Simon P."/>
        </authorList>
    </citation>
    <scope>NUCLEOTIDE SEQUENCE</scope>
    <source>
        <tissue evidence="7">Leaf</tissue>
    </source>
</reference>
<dbReference type="PANTHER" id="PTHR23023">
    <property type="entry name" value="DIMETHYLANILINE MONOOXYGENASE"/>
    <property type="match status" value="1"/>
</dbReference>
<dbReference type="InterPro" id="IPR000960">
    <property type="entry name" value="Flavin_mOase"/>
</dbReference>
<evidence type="ECO:0000256" key="2">
    <source>
        <dbReference type="ARBA" id="ARBA00022630"/>
    </source>
</evidence>
<keyword evidence="5 6" id="KW-0560">Oxidoreductase</keyword>
<dbReference type="GO" id="GO:0050661">
    <property type="term" value="F:NADP binding"/>
    <property type="evidence" value="ECO:0007669"/>
    <property type="project" value="InterPro"/>
</dbReference>
<sequence length="520" mass="58953">MVKQVAIVGAGISGLLACKYTLSKGFHPIVFEARSSIGGVWINTLETTKLQTPKSYYQFTDFPWPSSVVEDFPNQQQVHDYVSSYATQFGLLEYIKFSSKVKSLDYEGPSDEEMQAWSLWGGTGEPFSSKGKWNLSVQDTQTLSTKVHQVDFVILCVGRFSDVPNIPKFPHDMGPEQFHGKVIHSMDYAEMDNESAAQFVKGKEVTVVGLQKFALDIAMECSSANGSAHPCTVVYRTEHWNVPDYLPWGVPLAYLYFNRFSELLVHKPGEGFILALLAYILSPMRWGISKFVESYIKWKLKLGKFGMVPKHSFLTEMNSCLISTVPEDFYKRVEGGSINLKKAQSFCFEKEGVLLDNDKAEVVKADLVILATGFRGVDKLKDIFLSPTLQTHISGRPENAVPLYRECIQPRVPQLAIIGFSESISNLYTSELRCQWLVELLDGRFKLPNISEMEKDIAKWDEYLKEYSGNKYYRRSCIGALHIWYNDQLCKDMGRNPKRKDGVIAELFQPYGPMDYACLC</sequence>
<evidence type="ECO:0000313" key="7">
    <source>
        <dbReference type="EMBL" id="WOH09513.1"/>
    </source>
</evidence>
<dbReference type="Proteomes" id="UP000077755">
    <property type="component" value="Chromosome 7"/>
</dbReference>
<dbReference type="InterPro" id="IPR020946">
    <property type="entry name" value="Flavin_mOase-like"/>
</dbReference>
<protein>
    <recommendedName>
        <fullName evidence="6">Flavin-containing monooxygenase</fullName>
        <ecNumber evidence="6">1.-.-.-</ecNumber>
    </recommendedName>
</protein>
<keyword evidence="8" id="KW-1185">Reference proteome</keyword>
<keyword evidence="4" id="KW-0521">NADP</keyword>
<dbReference type="Gene3D" id="3.50.50.60">
    <property type="entry name" value="FAD/NAD(P)-binding domain"/>
    <property type="match status" value="2"/>
</dbReference>
<evidence type="ECO:0000313" key="8">
    <source>
        <dbReference type="Proteomes" id="UP000077755"/>
    </source>
</evidence>
<comment type="cofactor">
    <cofactor evidence="6">
        <name>FAD</name>
        <dbReference type="ChEBI" id="CHEBI:57692"/>
    </cofactor>
</comment>
<gene>
    <name evidence="7" type="ORF">DCAR_0728970</name>
</gene>
<dbReference type="InterPro" id="IPR050346">
    <property type="entry name" value="FMO-like"/>
</dbReference>
<dbReference type="FunFam" id="3.50.50.60:FF:000169">
    <property type="entry name" value="Flavin-containing monooxygenase"/>
    <property type="match status" value="1"/>
</dbReference>
<dbReference type="EMBL" id="CP093349">
    <property type="protein sequence ID" value="WOH09513.1"/>
    <property type="molecule type" value="Genomic_DNA"/>
</dbReference>
<keyword evidence="6" id="KW-0503">Monooxygenase</keyword>
<dbReference type="AlphaFoldDB" id="A0AAF0XK36"/>
<proteinExistence type="inferred from homology"/>
<dbReference type="EC" id="1.-.-.-" evidence="6"/>
<reference evidence="7" key="2">
    <citation type="submission" date="2022-03" db="EMBL/GenBank/DDBJ databases">
        <title>Draft title - Genomic analysis of global carrot germplasm unveils the trajectory of domestication and the origin of high carotenoid orange carrot.</title>
        <authorList>
            <person name="Iorizzo M."/>
            <person name="Ellison S."/>
            <person name="Senalik D."/>
            <person name="Macko-Podgorni A."/>
            <person name="Grzebelus D."/>
            <person name="Bostan H."/>
            <person name="Rolling W."/>
            <person name="Curaba J."/>
            <person name="Simon P."/>
        </authorList>
    </citation>
    <scope>NUCLEOTIDE SEQUENCE</scope>
    <source>
        <tissue evidence="7">Leaf</tissue>
    </source>
</reference>
<name>A0AAF0XK36_DAUCS</name>